<organism evidence="1 2">
    <name type="scientific">Azospirillum lipoferum</name>
    <dbReference type="NCBI Taxonomy" id="193"/>
    <lineage>
        <taxon>Bacteria</taxon>
        <taxon>Pseudomonadati</taxon>
        <taxon>Pseudomonadota</taxon>
        <taxon>Alphaproteobacteria</taxon>
        <taxon>Rhodospirillales</taxon>
        <taxon>Azospirillaceae</taxon>
        <taxon>Azospirillum</taxon>
    </lineage>
</organism>
<accession>A0A5A9GEX0</accession>
<keyword evidence="2" id="KW-1185">Reference proteome</keyword>
<evidence type="ECO:0000313" key="1">
    <source>
        <dbReference type="EMBL" id="KAA0592941.1"/>
    </source>
</evidence>
<comment type="caution">
    <text evidence="1">The sequence shown here is derived from an EMBL/GenBank/DDBJ whole genome shotgun (WGS) entry which is preliminary data.</text>
</comment>
<dbReference type="Proteomes" id="UP000324927">
    <property type="component" value="Unassembled WGS sequence"/>
</dbReference>
<reference evidence="1 2" key="1">
    <citation type="submission" date="2019-08" db="EMBL/GenBank/DDBJ databases">
        <authorList>
            <person name="Grouzdev D."/>
            <person name="Tikhonova E."/>
            <person name="Kravchenko I."/>
        </authorList>
    </citation>
    <scope>NUCLEOTIDE SEQUENCE [LARGE SCALE GENOMIC DNA]</scope>
    <source>
        <strain evidence="1 2">59b</strain>
    </source>
</reference>
<dbReference type="InterPro" id="IPR008979">
    <property type="entry name" value="Galactose-bd-like_sf"/>
</dbReference>
<name>A0A5A9GEX0_AZOLI</name>
<dbReference type="SUPFAM" id="SSF49785">
    <property type="entry name" value="Galactose-binding domain-like"/>
    <property type="match status" value="1"/>
</dbReference>
<gene>
    <name evidence="1" type="ORF">FZ942_25800</name>
</gene>
<protein>
    <submittedName>
        <fullName evidence="1">Uncharacterized protein</fullName>
    </submittedName>
</protein>
<dbReference type="Gene3D" id="2.60.120.260">
    <property type="entry name" value="Galactose-binding domain-like"/>
    <property type="match status" value="1"/>
</dbReference>
<sequence length="287" mass="32035">MKPLHVLWKKPTDAGAYTGGSWIDSGGLALDNLTSQDVMELARSTDTDESSTWWRIDLGRLTPLSMFALLNHNGSTAARRRHVVTNSPTDSDVPVYDTGWQRMRTPTEVWGAQPFGAFPFDGIDTAAYPGGLVDLHVAPSTVYGRYLFTYLSDINNPAGYLQLGRFMAGEVWTQSMAFGVKVRTADPSEARRTRGGRRLVRRLPRYRELSISFEHITERDAMATAFEIDRQLGKSGDFLLIYDPDDAPAIRFRRTVYAALTDTSGITTTTATIPRRYSWGITAEELI</sequence>
<dbReference type="EMBL" id="VTTN01000013">
    <property type="protein sequence ID" value="KAA0592941.1"/>
    <property type="molecule type" value="Genomic_DNA"/>
</dbReference>
<dbReference type="OrthoDB" id="977800at2"/>
<proteinExistence type="predicted"/>
<dbReference type="RefSeq" id="WP_149233935.1">
    <property type="nucleotide sequence ID" value="NZ_JALJXJ010000015.1"/>
</dbReference>
<dbReference type="AlphaFoldDB" id="A0A5A9GEX0"/>
<evidence type="ECO:0000313" key="2">
    <source>
        <dbReference type="Proteomes" id="UP000324927"/>
    </source>
</evidence>